<keyword evidence="2" id="KW-1185">Reference proteome</keyword>
<accession>A0ABS9DXU5</accession>
<gene>
    <name evidence="1" type="ORF">L2A60_09700</name>
</gene>
<comment type="caution">
    <text evidence="1">The sequence shown here is derived from an EMBL/GenBank/DDBJ whole genome shotgun (WGS) entry which is preliminary data.</text>
</comment>
<dbReference type="RefSeq" id="WP_235704183.1">
    <property type="nucleotide sequence ID" value="NZ_JAKGBZ010000015.1"/>
</dbReference>
<sequence length="439" mass="47561">MTPTMKADDLKNLSRMPVSLLRVTADEWSAIAETRRQGARFSLHFPHGMARAGQRNGLVLISTANLDPALRLGLITSIAATSTLDSRVVFDLVSPAAPGSLARLLQSVTAPGLRAPRDRLASGATQFERVSPKLGTALIAAIAEDPQNTPPLTRILAHLRRPSRYNNARGLQQDAVALAIKAFGGNDGASSIALTGDDTAIATVRVLEDAAIEHDARWMPGWRLADSDLTGRATFARRDERLDVFTANKRPLEELFGVDLIYLNNARGALVMVQYKMLESEGPARRSMASKLSEDDEADEQRWIVRINDQFTDELSRMRRFDRDLAPNGPYRLNSGAFFFKLVRRNAATTSAGILLSLGHLDHLMGGGELSGPAGGLRICYQSLDGHYLRSDGFVELVRSGYIGTRGATTDHMQALIEASLRGGKAVVAAIRTALGPVA</sequence>
<evidence type="ECO:0000313" key="2">
    <source>
        <dbReference type="Proteomes" id="UP001521209"/>
    </source>
</evidence>
<protein>
    <submittedName>
        <fullName evidence="1">Uncharacterized protein</fullName>
    </submittedName>
</protein>
<organism evidence="1 2">
    <name type="scientific">Acidiphilium iwatense</name>
    <dbReference type="NCBI Taxonomy" id="768198"/>
    <lineage>
        <taxon>Bacteria</taxon>
        <taxon>Pseudomonadati</taxon>
        <taxon>Pseudomonadota</taxon>
        <taxon>Alphaproteobacteria</taxon>
        <taxon>Acetobacterales</taxon>
        <taxon>Acidocellaceae</taxon>
        <taxon>Acidiphilium</taxon>
    </lineage>
</organism>
<dbReference type="Proteomes" id="UP001521209">
    <property type="component" value="Unassembled WGS sequence"/>
</dbReference>
<name>A0ABS9DXU5_9PROT</name>
<evidence type="ECO:0000313" key="1">
    <source>
        <dbReference type="EMBL" id="MCF3946953.1"/>
    </source>
</evidence>
<dbReference type="EMBL" id="JAKGBZ010000015">
    <property type="protein sequence ID" value="MCF3946953.1"/>
    <property type="molecule type" value="Genomic_DNA"/>
</dbReference>
<proteinExistence type="predicted"/>
<reference evidence="1 2" key="1">
    <citation type="submission" date="2022-01" db="EMBL/GenBank/DDBJ databases">
        <authorList>
            <person name="Won M."/>
            <person name="Kim S.-J."/>
            <person name="Kwon S.-W."/>
        </authorList>
    </citation>
    <scope>NUCLEOTIDE SEQUENCE [LARGE SCALE GENOMIC DNA]</scope>
    <source>
        <strain evidence="1 2">KCTC 23505</strain>
    </source>
</reference>